<dbReference type="Proteomes" id="UP000184041">
    <property type="component" value="Unassembled WGS sequence"/>
</dbReference>
<dbReference type="AlphaFoldDB" id="A0A1M5M0L6"/>
<protein>
    <submittedName>
        <fullName evidence="1">Uncharacterized protein</fullName>
    </submittedName>
</protein>
<dbReference type="OrthoDB" id="3595860at2"/>
<proteinExistence type="predicted"/>
<name>A0A1M5M0L6_9BACT</name>
<reference evidence="1 2" key="1">
    <citation type="submission" date="2016-11" db="EMBL/GenBank/DDBJ databases">
        <authorList>
            <person name="Jaros S."/>
            <person name="Januszkiewicz K."/>
            <person name="Wedrychowicz H."/>
        </authorList>
    </citation>
    <scope>NUCLEOTIDE SEQUENCE [LARGE SCALE GENOMIC DNA]</scope>
    <source>
        <strain evidence="1 2">DSM 21986</strain>
    </source>
</reference>
<gene>
    <name evidence="1" type="ORF">SAMN05443144_14710</name>
</gene>
<sequence length="348" mass="39206">MNRQAWHQQPLTVLPKNHTMGNSLYQYLSLKIPHPLINFFSDIEQVIVRGNYKISATSSLEKPNKIFNVERPVVNISNSIAYVNCFPGFDYILHFSSVISSYFALLGVPINIKPEYPTRKKCETELRNSLNSSIPNASTIVLGKVDFLSGLSSSTLWKGHEPFLWKPVDGFNNNAILLGCKHTIWGEIAGRLVSYLCKRGANTVLYIGKLGSLDYQDFPNRLLATSSKSILPNGQIIEWQNLFTSANNLVIKAPHITVPSVMQETNDWFKLASLKARFVDPEIGWMALAANNHSAKFSHLHIISDNLSSRNFPFNLSNERVPKALALRKKLYHEISLQIKKVIKKVAT</sequence>
<dbReference type="EMBL" id="FQUS01000047">
    <property type="protein sequence ID" value="SHG70223.1"/>
    <property type="molecule type" value="Genomic_DNA"/>
</dbReference>
<organism evidence="1 2">
    <name type="scientific">Fodinibius roseus</name>
    <dbReference type="NCBI Taxonomy" id="1194090"/>
    <lineage>
        <taxon>Bacteria</taxon>
        <taxon>Pseudomonadati</taxon>
        <taxon>Balneolota</taxon>
        <taxon>Balneolia</taxon>
        <taxon>Balneolales</taxon>
        <taxon>Balneolaceae</taxon>
        <taxon>Fodinibius</taxon>
    </lineage>
</organism>
<dbReference type="RefSeq" id="WP_139240407.1">
    <property type="nucleotide sequence ID" value="NZ_FQUS01000047.1"/>
</dbReference>
<evidence type="ECO:0000313" key="1">
    <source>
        <dbReference type="EMBL" id="SHG70223.1"/>
    </source>
</evidence>
<evidence type="ECO:0000313" key="2">
    <source>
        <dbReference type="Proteomes" id="UP000184041"/>
    </source>
</evidence>
<accession>A0A1M5M0L6</accession>
<keyword evidence="2" id="KW-1185">Reference proteome</keyword>